<dbReference type="PROSITE" id="PS51007">
    <property type="entry name" value="CYTC"/>
    <property type="match status" value="1"/>
</dbReference>
<dbReference type="GO" id="GO:0046872">
    <property type="term" value="F:metal ion binding"/>
    <property type="evidence" value="ECO:0007669"/>
    <property type="project" value="UniProtKB-KW"/>
</dbReference>
<evidence type="ECO:0000256" key="2">
    <source>
        <dbReference type="ARBA" id="ARBA00022723"/>
    </source>
</evidence>
<dbReference type="Pfam" id="PF13442">
    <property type="entry name" value="Cytochrome_CBB3"/>
    <property type="match status" value="1"/>
</dbReference>
<dbReference type="Proteomes" id="UP000676246">
    <property type="component" value="Unassembled WGS sequence"/>
</dbReference>
<dbReference type="SUPFAM" id="SSF46626">
    <property type="entry name" value="Cytochrome c"/>
    <property type="match status" value="1"/>
</dbReference>
<dbReference type="RefSeq" id="WP_210856382.1">
    <property type="nucleotide sequence ID" value="NZ_JAGQDD010000018.1"/>
</dbReference>
<accession>A0A941BIF8</accession>
<protein>
    <submittedName>
        <fullName evidence="7">Cytochrome c</fullName>
    </submittedName>
</protein>
<dbReference type="AlphaFoldDB" id="A0A941BIF8"/>
<feature type="domain" description="Cytochrome c" evidence="6">
    <location>
        <begin position="36"/>
        <end position="120"/>
    </location>
</feature>
<evidence type="ECO:0000259" key="6">
    <source>
        <dbReference type="PROSITE" id="PS51007"/>
    </source>
</evidence>
<feature type="signal peptide" evidence="5">
    <location>
        <begin position="1"/>
        <end position="23"/>
    </location>
</feature>
<keyword evidence="3 4" id="KW-0408">Iron</keyword>
<dbReference type="Gene3D" id="1.10.760.10">
    <property type="entry name" value="Cytochrome c-like domain"/>
    <property type="match status" value="1"/>
</dbReference>
<keyword evidence="5" id="KW-0732">Signal</keyword>
<sequence length="120" mass="11849">MFHTPAGRGLLAVALCAALTACGGGGGSDGGGDGGSGNGGGAATLISQPANNTGRLLASNCFQCHGTGGQGGFESITGEADEVQRYRSLAAHPARTDIMAAHAQGYTDAQIAAVIRYLQQ</sequence>
<evidence type="ECO:0000256" key="4">
    <source>
        <dbReference type="PROSITE-ProRule" id="PRU00433"/>
    </source>
</evidence>
<evidence type="ECO:0000313" key="7">
    <source>
        <dbReference type="EMBL" id="MBQ0932673.1"/>
    </source>
</evidence>
<comment type="caution">
    <text evidence="7">The sequence shown here is derived from an EMBL/GenBank/DDBJ whole genome shotgun (WGS) entry which is preliminary data.</text>
</comment>
<evidence type="ECO:0000256" key="5">
    <source>
        <dbReference type="SAM" id="SignalP"/>
    </source>
</evidence>
<dbReference type="InterPro" id="IPR009056">
    <property type="entry name" value="Cyt_c-like_dom"/>
</dbReference>
<dbReference type="EMBL" id="JAGQDD010000018">
    <property type="protein sequence ID" value="MBQ0932673.1"/>
    <property type="molecule type" value="Genomic_DNA"/>
</dbReference>
<reference evidence="7 8" key="1">
    <citation type="submission" date="2021-04" db="EMBL/GenBank/DDBJ databases">
        <title>The genome sequence of Ideonella sp. 3Y2.</title>
        <authorList>
            <person name="Liu Y."/>
        </authorList>
    </citation>
    <scope>NUCLEOTIDE SEQUENCE [LARGE SCALE GENOMIC DNA]</scope>
    <source>
        <strain evidence="7 8">3Y2</strain>
    </source>
</reference>
<gene>
    <name evidence="7" type="ORF">KAK03_19515</name>
</gene>
<organism evidence="7 8">
    <name type="scientific">Ideonella alba</name>
    <dbReference type="NCBI Taxonomy" id="2824118"/>
    <lineage>
        <taxon>Bacteria</taxon>
        <taxon>Pseudomonadati</taxon>
        <taxon>Pseudomonadota</taxon>
        <taxon>Betaproteobacteria</taxon>
        <taxon>Burkholderiales</taxon>
        <taxon>Sphaerotilaceae</taxon>
        <taxon>Ideonella</taxon>
    </lineage>
</organism>
<dbReference type="InterPro" id="IPR036909">
    <property type="entry name" value="Cyt_c-like_dom_sf"/>
</dbReference>
<name>A0A941BIF8_9BURK</name>
<evidence type="ECO:0000313" key="8">
    <source>
        <dbReference type="Proteomes" id="UP000676246"/>
    </source>
</evidence>
<feature type="chain" id="PRO_5037736443" evidence="5">
    <location>
        <begin position="24"/>
        <end position="120"/>
    </location>
</feature>
<evidence type="ECO:0000256" key="1">
    <source>
        <dbReference type="ARBA" id="ARBA00022617"/>
    </source>
</evidence>
<proteinExistence type="predicted"/>
<keyword evidence="2 4" id="KW-0479">Metal-binding</keyword>
<keyword evidence="1 4" id="KW-0349">Heme</keyword>
<dbReference type="GO" id="GO:0009055">
    <property type="term" value="F:electron transfer activity"/>
    <property type="evidence" value="ECO:0007669"/>
    <property type="project" value="InterPro"/>
</dbReference>
<keyword evidence="8" id="KW-1185">Reference proteome</keyword>
<dbReference type="GO" id="GO:0020037">
    <property type="term" value="F:heme binding"/>
    <property type="evidence" value="ECO:0007669"/>
    <property type="project" value="InterPro"/>
</dbReference>
<evidence type="ECO:0000256" key="3">
    <source>
        <dbReference type="ARBA" id="ARBA00023004"/>
    </source>
</evidence>